<evidence type="ECO:0000313" key="3">
    <source>
        <dbReference type="Proteomes" id="UP000186955"/>
    </source>
</evidence>
<feature type="region of interest" description="Disordered" evidence="1">
    <location>
        <begin position="15"/>
        <end position="47"/>
    </location>
</feature>
<name>A0A1Q5ULQ8_9EURO</name>
<comment type="caution">
    <text evidence="2">The sequence shown here is derived from an EMBL/GenBank/DDBJ whole genome shotgun (WGS) entry which is preliminary data.</text>
</comment>
<protein>
    <submittedName>
        <fullName evidence="2">Uncharacterized protein</fullName>
    </submittedName>
</protein>
<gene>
    <name evidence="2" type="ORF">PENSUB_891</name>
</gene>
<dbReference type="AlphaFoldDB" id="A0A1Q5ULQ8"/>
<accession>A0A1Q5ULQ8</accession>
<reference evidence="2 3" key="1">
    <citation type="submission" date="2016-10" db="EMBL/GenBank/DDBJ databases">
        <title>Genome sequence of the ascomycete fungus Penicillium subrubescens.</title>
        <authorList>
            <person name="De Vries R.P."/>
            <person name="Peng M."/>
            <person name="Dilokpimol A."/>
            <person name="Hilden K."/>
            <person name="Makela M.R."/>
            <person name="Grigoriev I."/>
            <person name="Riley R."/>
            <person name="Granchi Z."/>
        </authorList>
    </citation>
    <scope>NUCLEOTIDE SEQUENCE [LARGE SCALE GENOMIC DNA]</scope>
    <source>
        <strain evidence="2 3">CBS 132785</strain>
    </source>
</reference>
<organism evidence="2 3">
    <name type="scientific">Penicillium subrubescens</name>
    <dbReference type="NCBI Taxonomy" id="1316194"/>
    <lineage>
        <taxon>Eukaryota</taxon>
        <taxon>Fungi</taxon>
        <taxon>Dikarya</taxon>
        <taxon>Ascomycota</taxon>
        <taxon>Pezizomycotina</taxon>
        <taxon>Eurotiomycetes</taxon>
        <taxon>Eurotiomycetidae</taxon>
        <taxon>Eurotiales</taxon>
        <taxon>Aspergillaceae</taxon>
        <taxon>Penicillium</taxon>
    </lineage>
</organism>
<dbReference type="EMBL" id="MNBE01000129">
    <property type="protein sequence ID" value="OKP13389.1"/>
    <property type="molecule type" value="Genomic_DNA"/>
</dbReference>
<proteinExistence type="predicted"/>
<feature type="compositionally biased region" description="Basic and acidic residues" evidence="1">
    <location>
        <begin position="33"/>
        <end position="47"/>
    </location>
</feature>
<evidence type="ECO:0000256" key="1">
    <source>
        <dbReference type="SAM" id="MobiDB-lite"/>
    </source>
</evidence>
<keyword evidence="3" id="KW-1185">Reference proteome</keyword>
<sequence length="73" mass="7620">MSCFSIGENIEGPVDIPGADCGDSASASSKNGFVERGRSGRELVEPAEGDKARLRKGLLEPKLAAVGDTWSIL</sequence>
<evidence type="ECO:0000313" key="2">
    <source>
        <dbReference type="EMBL" id="OKP13389.1"/>
    </source>
</evidence>
<dbReference type="Proteomes" id="UP000186955">
    <property type="component" value="Unassembled WGS sequence"/>
</dbReference>